<dbReference type="InterPro" id="IPR002557">
    <property type="entry name" value="Chitin-bd_dom"/>
</dbReference>
<evidence type="ECO:0000313" key="3">
    <source>
        <dbReference type="Proteomes" id="UP000694843"/>
    </source>
</evidence>
<dbReference type="AlphaFoldDB" id="A0A8B7PMB3"/>
<feature type="chain" id="PRO_5034221912" evidence="1">
    <location>
        <begin position="18"/>
        <end position="107"/>
    </location>
</feature>
<accession>A0A8B7PMB3</accession>
<sequence>MRALIYLLPLVAVVVLGGRITVGQDEELCFQNISDLCPVPDPAAPVFFPDPTNCAKFCECSNGLAYSLTCSPETLYDVTDEICKTASEVDCGDRPISVARASFKRLW</sequence>
<dbReference type="KEGG" id="hazt:108682642"/>
<dbReference type="SMART" id="SM00494">
    <property type="entry name" value="ChtBD2"/>
    <property type="match status" value="1"/>
</dbReference>
<keyword evidence="3" id="KW-1185">Reference proteome</keyword>
<dbReference type="GO" id="GO:0008061">
    <property type="term" value="F:chitin binding"/>
    <property type="evidence" value="ECO:0007669"/>
    <property type="project" value="InterPro"/>
</dbReference>
<dbReference type="InterPro" id="IPR036508">
    <property type="entry name" value="Chitin-bd_dom_sf"/>
</dbReference>
<keyword evidence="1" id="KW-0732">Signal</keyword>
<dbReference type="Gene3D" id="2.170.140.10">
    <property type="entry name" value="Chitin binding domain"/>
    <property type="match status" value="1"/>
</dbReference>
<organism evidence="3 4">
    <name type="scientific">Hyalella azteca</name>
    <name type="common">Amphipod</name>
    <dbReference type="NCBI Taxonomy" id="294128"/>
    <lineage>
        <taxon>Eukaryota</taxon>
        <taxon>Metazoa</taxon>
        <taxon>Ecdysozoa</taxon>
        <taxon>Arthropoda</taxon>
        <taxon>Crustacea</taxon>
        <taxon>Multicrustacea</taxon>
        <taxon>Malacostraca</taxon>
        <taxon>Eumalacostraca</taxon>
        <taxon>Peracarida</taxon>
        <taxon>Amphipoda</taxon>
        <taxon>Senticaudata</taxon>
        <taxon>Talitrida</taxon>
        <taxon>Talitroidea</taxon>
        <taxon>Hyalellidae</taxon>
        <taxon>Hyalella</taxon>
    </lineage>
</organism>
<dbReference type="OrthoDB" id="6020543at2759"/>
<proteinExistence type="predicted"/>
<name>A0A8B7PMB3_HYAAZ</name>
<dbReference type="RefSeq" id="XP_018027334.1">
    <property type="nucleotide sequence ID" value="XM_018171845.1"/>
</dbReference>
<protein>
    <submittedName>
        <fullName evidence="4">Uncharacterized protein LOC108682642</fullName>
    </submittedName>
</protein>
<dbReference type="GeneID" id="108682642"/>
<dbReference type="PROSITE" id="PS50940">
    <property type="entry name" value="CHIT_BIND_II"/>
    <property type="match status" value="1"/>
</dbReference>
<evidence type="ECO:0000259" key="2">
    <source>
        <dbReference type="PROSITE" id="PS50940"/>
    </source>
</evidence>
<dbReference type="Proteomes" id="UP000694843">
    <property type="component" value="Unplaced"/>
</dbReference>
<gene>
    <name evidence="4" type="primary">LOC108682642</name>
</gene>
<feature type="signal peptide" evidence="1">
    <location>
        <begin position="1"/>
        <end position="17"/>
    </location>
</feature>
<dbReference type="SUPFAM" id="SSF57625">
    <property type="entry name" value="Invertebrate chitin-binding proteins"/>
    <property type="match status" value="1"/>
</dbReference>
<dbReference type="GO" id="GO:0005576">
    <property type="term" value="C:extracellular region"/>
    <property type="evidence" value="ECO:0007669"/>
    <property type="project" value="InterPro"/>
</dbReference>
<feature type="domain" description="Chitin-binding type-2" evidence="2">
    <location>
        <begin position="34"/>
        <end position="93"/>
    </location>
</feature>
<dbReference type="Pfam" id="PF01607">
    <property type="entry name" value="CBM_14"/>
    <property type="match status" value="1"/>
</dbReference>
<evidence type="ECO:0000313" key="4">
    <source>
        <dbReference type="RefSeq" id="XP_018027334.1"/>
    </source>
</evidence>
<evidence type="ECO:0000256" key="1">
    <source>
        <dbReference type="SAM" id="SignalP"/>
    </source>
</evidence>
<reference evidence="4" key="1">
    <citation type="submission" date="2025-08" db="UniProtKB">
        <authorList>
            <consortium name="RefSeq"/>
        </authorList>
    </citation>
    <scope>IDENTIFICATION</scope>
    <source>
        <tissue evidence="4">Whole organism</tissue>
    </source>
</reference>